<accession>A0ABQ1ZN83</accession>
<evidence type="ECO:0000256" key="1">
    <source>
        <dbReference type="SAM" id="MobiDB-lite"/>
    </source>
</evidence>
<evidence type="ECO:0000313" key="2">
    <source>
        <dbReference type="EMBL" id="GGH69840.1"/>
    </source>
</evidence>
<dbReference type="Proteomes" id="UP000605427">
    <property type="component" value="Unassembled WGS sequence"/>
</dbReference>
<name>A0ABQ1ZN83_9BACL</name>
<evidence type="ECO:0000313" key="3">
    <source>
        <dbReference type="Proteomes" id="UP000605427"/>
    </source>
</evidence>
<feature type="compositionally biased region" description="Basic and acidic residues" evidence="1">
    <location>
        <begin position="1"/>
        <end position="22"/>
    </location>
</feature>
<sequence length="85" mass="9485">MANEGRPEDTEFMTREEREAAGRRINAGFAKYERYEHSDSGQDAPSDIPTGPIVRQLSDEEIRRRVGEGNFDAAKNDGQSPSINS</sequence>
<organism evidence="2 3">
    <name type="scientific">Saccharibacillus endophyticus</name>
    <dbReference type="NCBI Taxonomy" id="2060666"/>
    <lineage>
        <taxon>Bacteria</taxon>
        <taxon>Bacillati</taxon>
        <taxon>Bacillota</taxon>
        <taxon>Bacilli</taxon>
        <taxon>Bacillales</taxon>
        <taxon>Paenibacillaceae</taxon>
        <taxon>Saccharibacillus</taxon>
    </lineage>
</organism>
<keyword evidence="3" id="KW-1185">Reference proteome</keyword>
<feature type="compositionally biased region" description="Basic and acidic residues" evidence="1">
    <location>
        <begin position="31"/>
        <end position="40"/>
    </location>
</feature>
<dbReference type="RefSeq" id="WP_172238670.1">
    <property type="nucleotide sequence ID" value="NZ_BMDD01000001.1"/>
</dbReference>
<comment type="caution">
    <text evidence="2">The sequence shown here is derived from an EMBL/GenBank/DDBJ whole genome shotgun (WGS) entry which is preliminary data.</text>
</comment>
<gene>
    <name evidence="2" type="ORF">GCM10007362_05320</name>
</gene>
<reference evidence="3" key="1">
    <citation type="journal article" date="2019" name="Int. J. Syst. Evol. Microbiol.">
        <title>The Global Catalogue of Microorganisms (GCM) 10K type strain sequencing project: providing services to taxonomists for standard genome sequencing and annotation.</title>
        <authorList>
            <consortium name="The Broad Institute Genomics Platform"/>
            <consortium name="The Broad Institute Genome Sequencing Center for Infectious Disease"/>
            <person name="Wu L."/>
            <person name="Ma J."/>
        </authorList>
    </citation>
    <scope>NUCLEOTIDE SEQUENCE [LARGE SCALE GENOMIC DNA]</scope>
    <source>
        <strain evidence="3">CCM 8702</strain>
    </source>
</reference>
<proteinExistence type="predicted"/>
<dbReference type="EMBL" id="BMDD01000001">
    <property type="protein sequence ID" value="GGH69840.1"/>
    <property type="molecule type" value="Genomic_DNA"/>
</dbReference>
<protein>
    <submittedName>
        <fullName evidence="2">Uncharacterized protein</fullName>
    </submittedName>
</protein>
<feature type="region of interest" description="Disordered" evidence="1">
    <location>
        <begin position="1"/>
        <end position="85"/>
    </location>
</feature>
<feature type="compositionally biased region" description="Basic and acidic residues" evidence="1">
    <location>
        <begin position="57"/>
        <end position="67"/>
    </location>
</feature>